<evidence type="ECO:0000256" key="1">
    <source>
        <dbReference type="SAM" id="Phobius"/>
    </source>
</evidence>
<keyword evidence="1" id="KW-1133">Transmembrane helix</keyword>
<dbReference type="EMBL" id="BHYL01000097">
    <property type="protein sequence ID" value="GCD19829.1"/>
    <property type="molecule type" value="Genomic_DNA"/>
</dbReference>
<dbReference type="OrthoDB" id="4823607at2"/>
<evidence type="ECO:0000313" key="2">
    <source>
        <dbReference type="EMBL" id="GCD19829.1"/>
    </source>
</evidence>
<keyword evidence="1" id="KW-0812">Transmembrane</keyword>
<dbReference type="AlphaFoldDB" id="A0A401UYR2"/>
<evidence type="ECO:0000313" key="3">
    <source>
        <dbReference type="Proteomes" id="UP000288246"/>
    </source>
</evidence>
<organism evidence="2 3">
    <name type="scientific">Cellulomonas algicola</name>
    <dbReference type="NCBI Taxonomy" id="2071633"/>
    <lineage>
        <taxon>Bacteria</taxon>
        <taxon>Bacillati</taxon>
        <taxon>Actinomycetota</taxon>
        <taxon>Actinomycetes</taxon>
        <taxon>Micrococcales</taxon>
        <taxon>Cellulomonadaceae</taxon>
        <taxon>Cellulomonas</taxon>
    </lineage>
</organism>
<proteinExistence type="predicted"/>
<comment type="caution">
    <text evidence="2">The sequence shown here is derived from an EMBL/GenBank/DDBJ whole genome shotgun (WGS) entry which is preliminary data.</text>
</comment>
<name>A0A401UYR2_9CELL</name>
<dbReference type="RefSeq" id="WP_124342359.1">
    <property type="nucleotide sequence ID" value="NZ_BHYL01000097.1"/>
</dbReference>
<dbReference type="Proteomes" id="UP000288246">
    <property type="component" value="Unassembled WGS sequence"/>
</dbReference>
<feature type="transmembrane region" description="Helical" evidence="1">
    <location>
        <begin position="12"/>
        <end position="30"/>
    </location>
</feature>
<feature type="transmembrane region" description="Helical" evidence="1">
    <location>
        <begin position="36"/>
        <end position="57"/>
    </location>
</feature>
<gene>
    <name evidence="2" type="ORF">CTKZ_13910</name>
</gene>
<protein>
    <submittedName>
        <fullName evidence="2">Uncharacterized protein</fullName>
    </submittedName>
</protein>
<accession>A0A401UYR2</accession>
<reference evidence="2 3" key="1">
    <citation type="submission" date="2018-11" db="EMBL/GenBank/DDBJ databases">
        <title>Draft genome sequence of Cellulomonas takizawaensis strain TKZ-21.</title>
        <authorList>
            <person name="Yamamura H."/>
            <person name="Hayashi T."/>
            <person name="Hamada M."/>
            <person name="Serisawa Y."/>
            <person name="Matsuyama K."/>
            <person name="Nakagawa Y."/>
            <person name="Otoguro M."/>
            <person name="Yanagida F."/>
            <person name="Hayakawa M."/>
        </authorList>
    </citation>
    <scope>NUCLEOTIDE SEQUENCE [LARGE SCALE GENOMIC DNA]</scope>
    <source>
        <strain evidence="2 3">TKZ-21</strain>
    </source>
</reference>
<keyword evidence="1" id="KW-0472">Membrane</keyword>
<keyword evidence="3" id="KW-1185">Reference proteome</keyword>
<sequence length="145" mass="15589">MIRYEERASRRRSTLALVVVCVVLWVGLALTDGGWVLATVLVGIVAVLGGVLVWSVGRWTNIRVTDSELRVGRLKVRLADLYPGVSQPGEVVEGKLAGGQWGTTASTAHPRIVALTRRDGQRIIVSTKDPDAFRAALGAAFAERA</sequence>